<feature type="compositionally biased region" description="Basic and acidic residues" evidence="1">
    <location>
        <begin position="1"/>
        <end position="19"/>
    </location>
</feature>
<organism evidence="3">
    <name type="scientific">Chelativorans sp. (strain BNC1)</name>
    <dbReference type="NCBI Taxonomy" id="266779"/>
    <lineage>
        <taxon>Bacteria</taxon>
        <taxon>Pseudomonadati</taxon>
        <taxon>Pseudomonadota</taxon>
        <taxon>Alphaproteobacteria</taxon>
        <taxon>Hyphomicrobiales</taxon>
        <taxon>Phyllobacteriaceae</taxon>
        <taxon>Chelativorans</taxon>
    </lineage>
</organism>
<sequence length="148" mass="16090">MANVKEDRKDGRNNRKEVRANGTGAKPGPIEWIVGGISAVIVLSVILFLLYQAISKEEVTPNLTINIEQIQATGGMYHVEFRITNNGDATAAGVLVQGRLRDGGQVVEEREVTFDFVPGGSEARAALIFMNDPADHDLEIVPSGYREP</sequence>
<reference evidence="3" key="1">
    <citation type="submission" date="2006-06" db="EMBL/GenBank/DDBJ databases">
        <title>Complete sequence of chromosome of Chelativorans sp. BNC1.</title>
        <authorList>
            <consortium name="US DOE Joint Genome Institute"/>
            <person name="Copeland A."/>
            <person name="Lucas S."/>
            <person name="Lapidus A."/>
            <person name="Barry K."/>
            <person name="Detter J.C."/>
            <person name="Glavina del Rio T."/>
            <person name="Hammon N."/>
            <person name="Israni S."/>
            <person name="Dalin E."/>
            <person name="Tice H."/>
            <person name="Pitluck S."/>
            <person name="Chertkov O."/>
            <person name="Brettin T."/>
            <person name="Bruce D."/>
            <person name="Han C."/>
            <person name="Tapia R."/>
            <person name="Gilna P."/>
            <person name="Schmutz J."/>
            <person name="Larimer F."/>
            <person name="Land M."/>
            <person name="Hauser L."/>
            <person name="Kyrpides N."/>
            <person name="Mikhailova N."/>
            <person name="Richardson P."/>
        </authorList>
    </citation>
    <scope>NUCLEOTIDE SEQUENCE</scope>
    <source>
        <strain evidence="3">BNC1</strain>
    </source>
</reference>
<feature type="region of interest" description="Disordered" evidence="1">
    <location>
        <begin position="1"/>
        <end position="22"/>
    </location>
</feature>
<dbReference type="AlphaFoldDB" id="Q11KN9"/>
<protein>
    <recommendedName>
        <fullName evidence="4">TIGR02588 family protein</fullName>
    </recommendedName>
</protein>
<evidence type="ECO:0008006" key="4">
    <source>
        <dbReference type="Google" id="ProtNLM"/>
    </source>
</evidence>
<dbReference type="KEGG" id="mes:Meso_0636"/>
<evidence type="ECO:0000256" key="1">
    <source>
        <dbReference type="SAM" id="MobiDB-lite"/>
    </source>
</evidence>
<dbReference type="InterPro" id="IPR013417">
    <property type="entry name" value="CHP02588"/>
</dbReference>
<gene>
    <name evidence="3" type="ordered locus">Meso_0636</name>
</gene>
<keyword evidence="2" id="KW-0812">Transmembrane</keyword>
<evidence type="ECO:0000313" key="3">
    <source>
        <dbReference type="EMBL" id="ABG62036.1"/>
    </source>
</evidence>
<proteinExistence type="predicted"/>
<dbReference type="HOGENOM" id="CLU_147394_0_0_5"/>
<dbReference type="NCBIfam" id="TIGR02588">
    <property type="entry name" value="TIGR02588 family protein"/>
    <property type="match status" value="1"/>
</dbReference>
<keyword evidence="2" id="KW-0472">Membrane</keyword>
<dbReference type="STRING" id="266779.Meso_0636"/>
<feature type="transmembrane region" description="Helical" evidence="2">
    <location>
        <begin position="32"/>
        <end position="51"/>
    </location>
</feature>
<dbReference type="eggNOG" id="COG1572">
    <property type="taxonomic scope" value="Bacteria"/>
</dbReference>
<accession>Q11KN9</accession>
<keyword evidence="2" id="KW-1133">Transmembrane helix</keyword>
<name>Q11KN9_CHESB</name>
<dbReference type="EMBL" id="CP000390">
    <property type="protein sequence ID" value="ABG62036.1"/>
    <property type="molecule type" value="Genomic_DNA"/>
</dbReference>
<dbReference type="OrthoDB" id="1445569at2"/>
<evidence type="ECO:0000256" key="2">
    <source>
        <dbReference type="SAM" id="Phobius"/>
    </source>
</evidence>